<sequence>MSTPEIVPSTAHAAGEDAPIITGKPLARKLIGMAVGVVLAVIVYLLMPENLSDALQAASDKAVEAGKPGFTSHGLAFTAAVAVLMGVWWMTEAIPLAATALIPLVLFPAFKVADFKAAATPYASGTIFLFMGGFFLALALQRWNLHRRVALITVLAVGTRPKQLILGFMVATGFMSMWVSNTATAVMMLPIGISVLTLIGEMKTDSEGKVRSNFAISLVLGIAYAASIASLSTLIGTPPNALLRGYLKDNHDIEIGFGQWMLFGVPLAWGFLLITWYLLTNVLFKSEIDEIPGGKALIREELNKMGPMSRGEKLVGMVFVLAALSWIFLPTLFKDSGITDELIAMAITLILFIIPVHPKHGVALLDWDTAKHIPWDVLLLFGGGLSLSAMFSANGLSAWIGENAKGLNGLPIILFVVAIAALVIFLTEMTSNTATAAAFLPIMGGVAMGIGQDVMLLVVPVALAATCAFMLPVATPPNAIAYGTGYIRISDMIRGGVWLNIIGIVLITLVTMTLGVAVLGISL</sequence>
<comment type="similarity">
    <text evidence="2">Belongs to the SLC13A/DASS transporter (TC 2.A.47) family. NADC subfamily.</text>
</comment>
<feature type="transmembrane region" description="Helical" evidence="8">
    <location>
        <begin position="433"/>
        <end position="451"/>
    </location>
</feature>
<dbReference type="InterPro" id="IPR001898">
    <property type="entry name" value="SLC13A/DASS"/>
</dbReference>
<evidence type="ECO:0000256" key="8">
    <source>
        <dbReference type="SAM" id="Phobius"/>
    </source>
</evidence>
<evidence type="ECO:0000313" key="9">
    <source>
        <dbReference type="EMBL" id="OKL53976.1"/>
    </source>
</evidence>
<evidence type="ECO:0000256" key="7">
    <source>
        <dbReference type="ARBA" id="ARBA00031174"/>
    </source>
</evidence>
<dbReference type="EMBL" id="MQVR01000032">
    <property type="protein sequence ID" value="OKL53976.1"/>
    <property type="molecule type" value="Genomic_DNA"/>
</dbReference>
<feature type="transmembrane region" description="Helical" evidence="8">
    <location>
        <begin position="497"/>
        <end position="521"/>
    </location>
</feature>
<feature type="transmembrane region" description="Helical" evidence="8">
    <location>
        <begin position="406"/>
        <end position="426"/>
    </location>
</feature>
<evidence type="ECO:0000256" key="3">
    <source>
        <dbReference type="ARBA" id="ARBA00020150"/>
    </source>
</evidence>
<evidence type="ECO:0000256" key="6">
    <source>
        <dbReference type="ARBA" id="ARBA00023136"/>
    </source>
</evidence>
<evidence type="ECO:0000256" key="2">
    <source>
        <dbReference type="ARBA" id="ARBA00006772"/>
    </source>
</evidence>
<name>A0A1Q5Q2G2_9ACTO</name>
<feature type="transmembrane region" description="Helical" evidence="8">
    <location>
        <begin position="338"/>
        <end position="356"/>
    </location>
</feature>
<dbReference type="GO" id="GO:0005886">
    <property type="term" value="C:plasma membrane"/>
    <property type="evidence" value="ECO:0007669"/>
    <property type="project" value="TreeGrafter"/>
</dbReference>
<comment type="caution">
    <text evidence="9">The sequence shown here is derived from an EMBL/GenBank/DDBJ whole genome shotgun (WGS) entry which is preliminary data.</text>
</comment>
<dbReference type="GO" id="GO:0008514">
    <property type="term" value="F:organic anion transmembrane transporter activity"/>
    <property type="evidence" value="ECO:0007669"/>
    <property type="project" value="UniProtKB-ARBA"/>
</dbReference>
<dbReference type="STRING" id="208480.SAMN02910418_01244"/>
<keyword evidence="10" id="KW-1185">Reference proteome</keyword>
<feature type="transmembrane region" description="Helical" evidence="8">
    <location>
        <begin position="377"/>
        <end position="400"/>
    </location>
</feature>
<feature type="transmembrane region" description="Helical" evidence="8">
    <location>
        <begin position="70"/>
        <end position="89"/>
    </location>
</feature>
<dbReference type="Pfam" id="PF00939">
    <property type="entry name" value="Na_sulph_symp"/>
    <property type="match status" value="1"/>
</dbReference>
<evidence type="ECO:0000256" key="5">
    <source>
        <dbReference type="ARBA" id="ARBA00022989"/>
    </source>
</evidence>
<proteinExistence type="inferred from homology"/>
<feature type="transmembrane region" description="Helical" evidence="8">
    <location>
        <begin position="119"/>
        <end position="140"/>
    </location>
</feature>
<feature type="transmembrane region" description="Helical" evidence="8">
    <location>
        <begin position="457"/>
        <end position="476"/>
    </location>
</feature>
<feature type="transmembrane region" description="Helical" evidence="8">
    <location>
        <begin position="314"/>
        <end position="332"/>
    </location>
</feature>
<keyword evidence="4 8" id="KW-0812">Transmembrane</keyword>
<dbReference type="OrthoDB" id="9766267at2"/>
<dbReference type="RefSeq" id="WP_073716591.1">
    <property type="nucleotide sequence ID" value="NZ_MQVR01000032.1"/>
</dbReference>
<dbReference type="GO" id="GO:1905039">
    <property type="term" value="P:carboxylic acid transmembrane transport"/>
    <property type="evidence" value="ECO:0007669"/>
    <property type="project" value="UniProtKB-ARBA"/>
</dbReference>
<dbReference type="Proteomes" id="UP000185628">
    <property type="component" value="Unassembled WGS sequence"/>
</dbReference>
<evidence type="ECO:0000256" key="1">
    <source>
        <dbReference type="ARBA" id="ARBA00004141"/>
    </source>
</evidence>
<accession>A0A1Q5Q2G2</accession>
<gene>
    <name evidence="9" type="ORF">BSZ39_06645</name>
</gene>
<evidence type="ECO:0000313" key="10">
    <source>
        <dbReference type="Proteomes" id="UP000185628"/>
    </source>
</evidence>
<feature type="transmembrane region" description="Helical" evidence="8">
    <location>
        <begin position="257"/>
        <end position="279"/>
    </location>
</feature>
<dbReference type="PANTHER" id="PTHR10283">
    <property type="entry name" value="SOLUTE CARRIER FAMILY 13 MEMBER"/>
    <property type="match status" value="1"/>
</dbReference>
<organism evidence="9 10">
    <name type="scientific">Bowdeniella nasicola</name>
    <dbReference type="NCBI Taxonomy" id="208480"/>
    <lineage>
        <taxon>Bacteria</taxon>
        <taxon>Bacillati</taxon>
        <taxon>Actinomycetota</taxon>
        <taxon>Actinomycetes</taxon>
        <taxon>Actinomycetales</taxon>
        <taxon>Actinomycetaceae</taxon>
        <taxon>Bowdeniella</taxon>
    </lineage>
</organism>
<protein>
    <recommendedName>
        <fullName evidence="3">Sodium-dependent dicarboxylate transporter SdcS</fullName>
    </recommendedName>
    <alternativeName>
        <fullName evidence="7">Na(+)/dicarboxylate symporter</fullName>
    </alternativeName>
</protein>
<reference evidence="10" key="1">
    <citation type="submission" date="2016-12" db="EMBL/GenBank/DDBJ databases">
        <authorList>
            <person name="Meng X."/>
        </authorList>
    </citation>
    <scope>NUCLEOTIDE SEQUENCE [LARGE SCALE GENOMIC DNA]</scope>
    <source>
        <strain evidence="10">DSM 19116</strain>
    </source>
</reference>
<dbReference type="NCBIfam" id="TIGR00785">
    <property type="entry name" value="dass"/>
    <property type="match status" value="1"/>
</dbReference>
<evidence type="ECO:0000256" key="4">
    <source>
        <dbReference type="ARBA" id="ARBA00022692"/>
    </source>
</evidence>
<comment type="subcellular location">
    <subcellularLocation>
        <location evidence="1">Membrane</location>
        <topology evidence="1">Multi-pass membrane protein</topology>
    </subcellularLocation>
</comment>
<dbReference type="AlphaFoldDB" id="A0A1Q5Q2G2"/>
<feature type="transmembrane region" description="Helical" evidence="8">
    <location>
        <begin position="214"/>
        <end position="237"/>
    </location>
</feature>
<dbReference type="CDD" id="cd01115">
    <property type="entry name" value="SLC13_permease"/>
    <property type="match status" value="1"/>
</dbReference>
<feature type="transmembrane region" description="Helical" evidence="8">
    <location>
        <begin position="185"/>
        <end position="202"/>
    </location>
</feature>
<feature type="transmembrane region" description="Helical" evidence="8">
    <location>
        <begin position="30"/>
        <end position="47"/>
    </location>
</feature>
<keyword evidence="5 8" id="KW-1133">Transmembrane helix</keyword>
<feature type="transmembrane region" description="Helical" evidence="8">
    <location>
        <begin position="161"/>
        <end position="179"/>
    </location>
</feature>
<dbReference type="PANTHER" id="PTHR10283:SF82">
    <property type="entry name" value="SOLUTE CARRIER FAMILY 13 MEMBER 2"/>
    <property type="match status" value="1"/>
</dbReference>
<keyword evidence="6 8" id="KW-0472">Membrane</keyword>